<sequence>MKAELFVNCRELLTWALVKAAHPGDHVVALHTHFTFSTTTTILHLRPLITAATLRHAPAVIPTSSRAFSTCQTTSSLNDPNPNWSNRPPKETIWLDGCDFEHWLVVVEKPEGEPTRDEIIESCINTLAKAVGISYDDARMKIYSVSTRCCYAFGALMSEEDSDKLKVLPGVRWVLPDSYSDLENKQYGGEPFIDGKAVPYDPKYHEEWIRNNVRAYERQEEQKE</sequence>
<organism evidence="3 4">
    <name type="scientific">Tanacetum coccineum</name>
    <dbReference type="NCBI Taxonomy" id="301880"/>
    <lineage>
        <taxon>Eukaryota</taxon>
        <taxon>Viridiplantae</taxon>
        <taxon>Streptophyta</taxon>
        <taxon>Embryophyta</taxon>
        <taxon>Tracheophyta</taxon>
        <taxon>Spermatophyta</taxon>
        <taxon>Magnoliopsida</taxon>
        <taxon>eudicotyledons</taxon>
        <taxon>Gunneridae</taxon>
        <taxon>Pentapetalae</taxon>
        <taxon>asterids</taxon>
        <taxon>campanulids</taxon>
        <taxon>Asterales</taxon>
        <taxon>Asteraceae</taxon>
        <taxon>Asteroideae</taxon>
        <taxon>Anthemideae</taxon>
        <taxon>Anthemidinae</taxon>
        <taxon>Tanacetum</taxon>
    </lineage>
</organism>
<keyword evidence="1" id="KW-0809">Transit peptide</keyword>
<dbReference type="PANTHER" id="PTHR31346:SF38">
    <property type="entry name" value="COBALT ION BINDING PROTEIN-RELATED"/>
    <property type="match status" value="1"/>
</dbReference>
<name>A0ABQ4X826_9ASTR</name>
<evidence type="ECO:0000313" key="3">
    <source>
        <dbReference type="EMBL" id="GJS61379.1"/>
    </source>
</evidence>
<proteinExistence type="predicted"/>
<evidence type="ECO:0000259" key="2">
    <source>
        <dbReference type="Pfam" id="PF21864"/>
    </source>
</evidence>
<evidence type="ECO:0000313" key="4">
    <source>
        <dbReference type="Proteomes" id="UP001151760"/>
    </source>
</evidence>
<dbReference type="InterPro" id="IPR054059">
    <property type="entry name" value="MORF/ORRM1/DAG-like_MORF"/>
</dbReference>
<gene>
    <name evidence="3" type="ORF">Tco_0656163</name>
</gene>
<feature type="domain" description="MORF/ORRM1/DAG-like MORF" evidence="2">
    <location>
        <begin position="100"/>
        <end position="192"/>
    </location>
</feature>
<dbReference type="InterPro" id="IPR039206">
    <property type="entry name" value="MORF/ORRM1/DAG-like"/>
</dbReference>
<accession>A0ABQ4X826</accession>
<reference evidence="3" key="1">
    <citation type="journal article" date="2022" name="Int. J. Mol. Sci.">
        <title>Draft Genome of Tanacetum Coccineum: Genomic Comparison of Closely Related Tanacetum-Family Plants.</title>
        <authorList>
            <person name="Yamashiro T."/>
            <person name="Shiraishi A."/>
            <person name="Nakayama K."/>
            <person name="Satake H."/>
        </authorList>
    </citation>
    <scope>NUCLEOTIDE SEQUENCE</scope>
</reference>
<dbReference type="EMBL" id="BQNB010009286">
    <property type="protein sequence ID" value="GJS61379.1"/>
    <property type="molecule type" value="Genomic_DNA"/>
</dbReference>
<keyword evidence="4" id="KW-1185">Reference proteome</keyword>
<comment type="caution">
    <text evidence="3">The sequence shown here is derived from an EMBL/GenBank/DDBJ whole genome shotgun (WGS) entry which is preliminary data.</text>
</comment>
<protein>
    <submittedName>
        <fullName evidence="3">Multiple organellar RNA editing factor 8, chloroplastic/mitochondrial-like protein</fullName>
    </submittedName>
</protein>
<reference evidence="3" key="2">
    <citation type="submission" date="2022-01" db="EMBL/GenBank/DDBJ databases">
        <authorList>
            <person name="Yamashiro T."/>
            <person name="Shiraishi A."/>
            <person name="Satake H."/>
            <person name="Nakayama K."/>
        </authorList>
    </citation>
    <scope>NUCLEOTIDE SEQUENCE</scope>
</reference>
<dbReference type="PANTHER" id="PTHR31346">
    <property type="entry name" value="MULTIPLE ORGANELLAR RNA EDITING FACTOR 2, CHLOROPLASTIC-RELATED-RELATED"/>
    <property type="match status" value="1"/>
</dbReference>
<dbReference type="Proteomes" id="UP001151760">
    <property type="component" value="Unassembled WGS sequence"/>
</dbReference>
<evidence type="ECO:0000256" key="1">
    <source>
        <dbReference type="ARBA" id="ARBA00022946"/>
    </source>
</evidence>
<dbReference type="Pfam" id="PF21864">
    <property type="entry name" value="MORF_dom"/>
    <property type="match status" value="1"/>
</dbReference>